<gene>
    <name evidence="1" type="ORF">GCM10018793_37720</name>
</gene>
<dbReference type="PANTHER" id="PTHR34598:SF3">
    <property type="entry name" value="OXIDOREDUCTASE AN1597"/>
    <property type="match status" value="1"/>
</dbReference>
<sequence length="296" mass="33262">MPTVSSLLYYSAPLAPGGRDDDWCIDAVSRHPDVLFNFRKVPTETAITDLRECTREPKLDETGFEKVVFPTRVDQRALVANNASTLEWYRQETRDLLEPLTGADTVQFFDATLRRQDTAGPAAGTYSSPHLRVHVDQSPKSARARAAALRRHFRRFQIVNVWRPLLEPVRNFPLAVCDYRSMDLSADLVPTRLRFPAWLKDRENFSVRHNPAHRWHYWEALSPDEVIVFKCYDSASRGLALASCGTGGTGGTGGTEGNDLLDVAGLCPHTAFLDEKGPTTGHLRTSLEMRALIFYD</sequence>
<dbReference type="AlphaFoldDB" id="A0A919GAK9"/>
<accession>A0A919GAK9</accession>
<proteinExistence type="predicted"/>
<dbReference type="GO" id="GO:0032259">
    <property type="term" value="P:methylation"/>
    <property type="evidence" value="ECO:0007669"/>
    <property type="project" value="UniProtKB-KW"/>
</dbReference>
<dbReference type="EMBL" id="BNCD01000010">
    <property type="protein sequence ID" value="GHH81068.1"/>
    <property type="molecule type" value="Genomic_DNA"/>
</dbReference>
<keyword evidence="1" id="KW-0489">Methyltransferase</keyword>
<comment type="caution">
    <text evidence="1">The sequence shown here is derived from an EMBL/GenBank/DDBJ whole genome shotgun (WGS) entry which is preliminary data.</text>
</comment>
<evidence type="ECO:0000313" key="1">
    <source>
        <dbReference type="EMBL" id="GHH81068.1"/>
    </source>
</evidence>
<name>A0A919GAK9_9ACTN</name>
<dbReference type="InterPro" id="IPR044053">
    <property type="entry name" value="AsaB-like"/>
</dbReference>
<dbReference type="RefSeq" id="WP_189933499.1">
    <property type="nucleotide sequence ID" value="NZ_BNCD01000010.1"/>
</dbReference>
<reference evidence="1" key="2">
    <citation type="submission" date="2020-09" db="EMBL/GenBank/DDBJ databases">
        <authorList>
            <person name="Sun Q."/>
            <person name="Ohkuma M."/>
        </authorList>
    </citation>
    <scope>NUCLEOTIDE SEQUENCE</scope>
    <source>
        <strain evidence="1">JCM 5069</strain>
    </source>
</reference>
<organism evidence="1 2">
    <name type="scientific">Streptomyces sulfonofaciens</name>
    <dbReference type="NCBI Taxonomy" id="68272"/>
    <lineage>
        <taxon>Bacteria</taxon>
        <taxon>Bacillati</taxon>
        <taxon>Actinomycetota</taxon>
        <taxon>Actinomycetes</taxon>
        <taxon>Kitasatosporales</taxon>
        <taxon>Streptomycetaceae</taxon>
        <taxon>Streptomyces</taxon>
    </lineage>
</organism>
<reference evidence="1" key="1">
    <citation type="journal article" date="2014" name="Int. J. Syst. Evol. Microbiol.">
        <title>Complete genome sequence of Corynebacterium casei LMG S-19264T (=DSM 44701T), isolated from a smear-ripened cheese.</title>
        <authorList>
            <consortium name="US DOE Joint Genome Institute (JGI-PGF)"/>
            <person name="Walter F."/>
            <person name="Albersmeier A."/>
            <person name="Kalinowski J."/>
            <person name="Ruckert C."/>
        </authorList>
    </citation>
    <scope>NUCLEOTIDE SEQUENCE</scope>
    <source>
        <strain evidence="1">JCM 5069</strain>
    </source>
</reference>
<dbReference type="NCBIfam" id="NF041278">
    <property type="entry name" value="CmcJ_NvfI_EfuI"/>
    <property type="match status" value="1"/>
</dbReference>
<dbReference type="Proteomes" id="UP000603708">
    <property type="component" value="Unassembled WGS sequence"/>
</dbReference>
<keyword evidence="2" id="KW-1185">Reference proteome</keyword>
<dbReference type="GO" id="GO:0008168">
    <property type="term" value="F:methyltransferase activity"/>
    <property type="evidence" value="ECO:0007669"/>
    <property type="project" value="UniProtKB-KW"/>
</dbReference>
<keyword evidence="1" id="KW-0808">Transferase</keyword>
<dbReference type="PANTHER" id="PTHR34598">
    <property type="entry name" value="BLL6449 PROTEIN"/>
    <property type="match status" value="1"/>
</dbReference>
<evidence type="ECO:0000313" key="2">
    <source>
        <dbReference type="Proteomes" id="UP000603708"/>
    </source>
</evidence>
<protein>
    <submittedName>
        <fullName evidence="1">Methyltransferase</fullName>
    </submittedName>
</protein>
<dbReference type="GO" id="GO:0016491">
    <property type="term" value="F:oxidoreductase activity"/>
    <property type="evidence" value="ECO:0007669"/>
    <property type="project" value="InterPro"/>
</dbReference>